<sequence length="115" mass="12458">MGVRVFAPASIATVITTSDYVNKSETTSFTFTSATSDIRHRPTWPEAAMLSGAFQGLASGLTAELAGPYSREFGESWACWDRACQWTASRGIGEGQRVSFDEESRQGGRFYGCLG</sequence>
<proteinExistence type="predicted"/>
<gene>
    <name evidence="1" type="ORF">PMAA_011160</name>
</gene>
<dbReference type="VEuPathDB" id="FungiDB:PMAA_011160"/>
<reference evidence="2" key="1">
    <citation type="journal article" date="2015" name="Genome Announc.">
        <title>Genome sequence of the AIDS-associated pathogen Penicillium marneffei (ATCC18224) and its near taxonomic relative Talaromyces stipitatus (ATCC10500).</title>
        <authorList>
            <person name="Nierman W.C."/>
            <person name="Fedorova-Abrams N.D."/>
            <person name="Andrianopoulos A."/>
        </authorList>
    </citation>
    <scope>NUCLEOTIDE SEQUENCE [LARGE SCALE GENOMIC DNA]</scope>
    <source>
        <strain evidence="2">ATCC 18224 / CBS 334.59 / QM 7333</strain>
    </source>
</reference>
<evidence type="ECO:0000313" key="1">
    <source>
        <dbReference type="EMBL" id="EEA18838.1"/>
    </source>
</evidence>
<dbReference type="EMBL" id="DS995906">
    <property type="protein sequence ID" value="EEA18838.1"/>
    <property type="molecule type" value="Genomic_DNA"/>
</dbReference>
<dbReference type="Proteomes" id="UP000001294">
    <property type="component" value="Unassembled WGS sequence"/>
</dbReference>
<name>B6QUX4_TALMQ</name>
<evidence type="ECO:0000313" key="2">
    <source>
        <dbReference type="Proteomes" id="UP000001294"/>
    </source>
</evidence>
<organism evidence="1 2">
    <name type="scientific">Talaromyces marneffei (strain ATCC 18224 / CBS 334.59 / QM 7333)</name>
    <name type="common">Penicillium marneffei</name>
    <dbReference type="NCBI Taxonomy" id="441960"/>
    <lineage>
        <taxon>Eukaryota</taxon>
        <taxon>Fungi</taxon>
        <taxon>Dikarya</taxon>
        <taxon>Ascomycota</taxon>
        <taxon>Pezizomycotina</taxon>
        <taxon>Eurotiomycetes</taxon>
        <taxon>Eurotiomycetidae</taxon>
        <taxon>Eurotiales</taxon>
        <taxon>Trichocomaceae</taxon>
        <taxon>Talaromyces</taxon>
        <taxon>Talaromyces sect. Talaromyces</taxon>
    </lineage>
</organism>
<keyword evidence="2" id="KW-1185">Reference proteome</keyword>
<accession>B6QUX4</accession>
<dbReference type="AlphaFoldDB" id="B6QUX4"/>
<dbReference type="HOGENOM" id="CLU_2109850_0_0_1"/>
<dbReference type="PhylomeDB" id="B6QUX4"/>
<protein>
    <submittedName>
        <fullName evidence="1">Uncharacterized protein</fullName>
    </submittedName>
</protein>